<feature type="domain" description="SbsA Ig-like" evidence="2">
    <location>
        <begin position="238"/>
        <end position="349"/>
    </location>
</feature>
<name>A0A381VG26_9ZZZZ</name>
<feature type="domain" description="SbsA Ig-like" evidence="2">
    <location>
        <begin position="351"/>
        <end position="463"/>
    </location>
</feature>
<dbReference type="EMBL" id="UINC01008711">
    <property type="protein sequence ID" value="SVA39174.1"/>
    <property type="molecule type" value="Genomic_DNA"/>
</dbReference>
<dbReference type="AlphaFoldDB" id="A0A381VG26"/>
<evidence type="ECO:0000313" key="3">
    <source>
        <dbReference type="EMBL" id="SVA39174.1"/>
    </source>
</evidence>
<organism evidence="3">
    <name type="scientific">marine metagenome</name>
    <dbReference type="NCBI Taxonomy" id="408172"/>
    <lineage>
        <taxon>unclassified sequences</taxon>
        <taxon>metagenomes</taxon>
        <taxon>ecological metagenomes</taxon>
    </lineage>
</organism>
<dbReference type="InterPro" id="IPR014755">
    <property type="entry name" value="Cu-Rt/internalin_Ig-like"/>
</dbReference>
<sequence>MNSAIFTVEDIEPPSITFFPAPNATGVPVATIPTITFNELVRNTDISAISNINVGSLITFKDTDANGADISMDATINAAKTVVTLTPAADFASEKDVFMCVDPVEDEDGNESIQACATFKTSDVILPDATWDPINGSVDVSVLKTVTVTFSEAVRNALNNSVLTNDNVDGLITLKYDNAGGEVISFDATIDNDKKVISVDPTDSFRSLKTVYAAIGATVEDDQDNAILATSTTFIVADSDPPTVAFTPSHNTVDVPVDTQIKLAFSEPVRLLNGTELDNSNVVALITVEREADGNTENFDAAVSDDDTEVTLTLNADLESEHMYNVSIGSTVMDVSGNALNPANAKFTTTDAKPPSVEFNPADSDTDVSIATDITITFDEAVRYLDASELTSDDVDTLITLKDKDSSGDDIPFDATINAPKTQITITPGSVFRTGQAVYVAIKAKVEDDMDNAIEAASATFNTEETPEIHVSAPSVAFTTEAGGKSTFSLTLGKEPTADVVVAIMSQDESEGKASVSGVTFTKQLWNESHEIEVEGQDDLIDDGDVPYLIGIMGVVSDDTRYEGVDPDDVLLINKDDSDKAGITVTPYRGLVTTEAGAKDSFSVKLESEPVADLTIALDRTKLSEGSLSSDTLIFTPANW</sequence>
<reference evidence="3" key="1">
    <citation type="submission" date="2018-05" db="EMBL/GenBank/DDBJ databases">
        <authorList>
            <person name="Lanie J.A."/>
            <person name="Ng W.-L."/>
            <person name="Kazmierczak K.M."/>
            <person name="Andrzejewski T.M."/>
            <person name="Davidsen T.M."/>
            <person name="Wayne K.J."/>
            <person name="Tettelin H."/>
            <person name="Glass J.I."/>
            <person name="Rusch D."/>
            <person name="Podicherti R."/>
            <person name="Tsui H.-C.T."/>
            <person name="Winkler M.E."/>
        </authorList>
    </citation>
    <scope>NUCLEOTIDE SEQUENCE</scope>
</reference>
<accession>A0A381VG26</accession>
<gene>
    <name evidence="3" type="ORF">METZ01_LOCUS92028</name>
</gene>
<evidence type="ECO:0000256" key="1">
    <source>
        <dbReference type="ARBA" id="ARBA00022729"/>
    </source>
</evidence>
<dbReference type="Pfam" id="PF13205">
    <property type="entry name" value="Big_5"/>
    <property type="match status" value="4"/>
</dbReference>
<dbReference type="Gene3D" id="2.60.40.1220">
    <property type="match status" value="4"/>
</dbReference>
<proteinExistence type="predicted"/>
<feature type="non-terminal residue" evidence="3">
    <location>
        <position position="640"/>
    </location>
</feature>
<feature type="domain" description="SbsA Ig-like" evidence="2">
    <location>
        <begin position="11"/>
        <end position="111"/>
    </location>
</feature>
<feature type="domain" description="SbsA Ig-like" evidence="2">
    <location>
        <begin position="132"/>
        <end position="232"/>
    </location>
</feature>
<keyword evidence="1" id="KW-0732">Signal</keyword>
<dbReference type="InterPro" id="IPR032812">
    <property type="entry name" value="SbsA_Ig"/>
</dbReference>
<evidence type="ECO:0000259" key="2">
    <source>
        <dbReference type="Pfam" id="PF13205"/>
    </source>
</evidence>
<protein>
    <recommendedName>
        <fullName evidence="2">SbsA Ig-like domain-containing protein</fullName>
    </recommendedName>
</protein>